<evidence type="ECO:0000313" key="2">
    <source>
        <dbReference type="EMBL" id="QCT42483.1"/>
    </source>
</evidence>
<evidence type="ECO:0000256" key="1">
    <source>
        <dbReference type="SAM" id="MobiDB-lite"/>
    </source>
</evidence>
<reference evidence="2 3" key="1">
    <citation type="submission" date="2019-04" db="EMBL/GenBank/DDBJ databases">
        <title>Saccharibacteria TM7 genomes.</title>
        <authorList>
            <person name="Bor B."/>
            <person name="He X."/>
            <person name="Chen T."/>
            <person name="Dewhirst F.E."/>
        </authorList>
    </citation>
    <scope>NUCLEOTIDE SEQUENCE [LARGE SCALE GENOMIC DNA]</scope>
    <source>
        <strain evidence="2 3">BB001</strain>
    </source>
</reference>
<keyword evidence="3" id="KW-1185">Reference proteome</keyword>
<dbReference type="RefSeq" id="WP_138079487.1">
    <property type="nucleotide sequence ID" value="NZ_CP040004.1"/>
</dbReference>
<protein>
    <submittedName>
        <fullName evidence="2">Uncharacterized protein</fullName>
    </submittedName>
</protein>
<dbReference type="EMBL" id="CP040004">
    <property type="protein sequence ID" value="QCT42483.1"/>
    <property type="molecule type" value="Genomic_DNA"/>
</dbReference>
<dbReference type="Pfam" id="PF22507">
    <property type="entry name" value="DUF6994"/>
    <property type="match status" value="1"/>
</dbReference>
<organism evidence="2 3">
    <name type="scientific">Candidatus Nanosynbacter featherlites</name>
    <dbReference type="NCBI Taxonomy" id="2572088"/>
    <lineage>
        <taxon>Bacteria</taxon>
        <taxon>Candidatus Saccharimonadota</taxon>
        <taxon>Candidatus Saccharimonadia</taxon>
        <taxon>Candidatus Nanosynbacterales</taxon>
        <taxon>Candidatus Nanosynbacteraceae</taxon>
        <taxon>Candidatus Nanosynbacter</taxon>
    </lineage>
</organism>
<dbReference type="AlphaFoldDB" id="A0A4P9A3T5"/>
<feature type="compositionally biased region" description="Basic and acidic residues" evidence="1">
    <location>
        <begin position="1"/>
        <end position="19"/>
    </location>
</feature>
<dbReference type="OrthoDB" id="1664004at2"/>
<dbReference type="Proteomes" id="UP000310639">
    <property type="component" value="Chromosome"/>
</dbReference>
<accession>A0A4P9A3T5</accession>
<evidence type="ECO:0000313" key="3">
    <source>
        <dbReference type="Proteomes" id="UP000310639"/>
    </source>
</evidence>
<gene>
    <name evidence="2" type="ORF">FBF37_03395</name>
</gene>
<dbReference type="InterPro" id="IPR054263">
    <property type="entry name" value="DUF6994"/>
</dbReference>
<sequence length="228" mass="26763">MIDPWFDCRQDANNKDPDQHSPTLKRYHAELWTKPLPNGRQLTMLDQGAYLIASDGRCQIPVSSDNMVATFEAWKRNKLIVEQTPQDILTAIDNVDWRIGSEIIFPSELRGGTQTINRARGWHRKIGDRFDLTLECIARWYQGKDSPLADVFDRYDDFFEWFGDFQGYVDFFLLQDFVNDEYQVNILTDFDDFQSSPLPQTVEQYTAYLQGLTEVLTLRARRIERYVK</sequence>
<dbReference type="KEGG" id="nft:FBF37_03395"/>
<feature type="region of interest" description="Disordered" evidence="1">
    <location>
        <begin position="1"/>
        <end position="22"/>
    </location>
</feature>
<name>A0A4P9A3T5_9BACT</name>
<proteinExistence type="predicted"/>